<dbReference type="InterPro" id="IPR046335">
    <property type="entry name" value="LacI/GalR-like_sensor"/>
</dbReference>
<dbReference type="Proteomes" id="UP000254863">
    <property type="component" value="Unassembled WGS sequence"/>
</dbReference>
<dbReference type="Gene3D" id="3.40.50.2300">
    <property type="match status" value="1"/>
</dbReference>
<dbReference type="AlphaFoldDB" id="A0A7H4PEP4"/>
<feature type="domain" description="Transcriptional regulator LacI/GalR-like sensor" evidence="4">
    <location>
        <begin position="8"/>
        <end position="44"/>
    </location>
</feature>
<name>A0A7H4PEP4_9ENTR</name>
<evidence type="ECO:0000256" key="3">
    <source>
        <dbReference type="ARBA" id="ARBA00023163"/>
    </source>
</evidence>
<evidence type="ECO:0000313" key="5">
    <source>
        <dbReference type="EMBL" id="STW66371.1"/>
    </source>
</evidence>
<keyword evidence="3" id="KW-0804">Transcription</keyword>
<evidence type="ECO:0000259" key="4">
    <source>
        <dbReference type="Pfam" id="PF13377"/>
    </source>
</evidence>
<keyword evidence="1" id="KW-0805">Transcription regulation</keyword>
<reference evidence="5 6" key="1">
    <citation type="submission" date="2018-06" db="EMBL/GenBank/DDBJ databases">
        <authorList>
            <consortium name="Pathogen Informatics"/>
            <person name="Doyle S."/>
        </authorList>
    </citation>
    <scope>NUCLEOTIDE SEQUENCE [LARGE SCALE GENOMIC DNA]</scope>
    <source>
        <strain evidence="5 6">NCTC11685</strain>
    </source>
</reference>
<keyword evidence="2" id="KW-0238">DNA-binding</keyword>
<dbReference type="InterPro" id="IPR028082">
    <property type="entry name" value="Peripla_BP_I"/>
</dbReference>
<dbReference type="EMBL" id="UGMS01000002">
    <property type="protein sequence ID" value="STW66371.1"/>
    <property type="molecule type" value="Genomic_DNA"/>
</dbReference>
<sequence>MQKLLMLPALPQAVFIGNDAMAVGAYQALYQSGLRIPQDMALVGL</sequence>
<dbReference type="Pfam" id="PF13377">
    <property type="entry name" value="Peripla_BP_3"/>
    <property type="match status" value="1"/>
</dbReference>
<evidence type="ECO:0000256" key="1">
    <source>
        <dbReference type="ARBA" id="ARBA00023015"/>
    </source>
</evidence>
<evidence type="ECO:0000256" key="2">
    <source>
        <dbReference type="ARBA" id="ARBA00023125"/>
    </source>
</evidence>
<dbReference type="GO" id="GO:0003677">
    <property type="term" value="F:DNA binding"/>
    <property type="evidence" value="ECO:0007669"/>
    <property type="project" value="UniProtKB-KW"/>
</dbReference>
<protein>
    <submittedName>
        <fullName evidence="5">Transcriptional repressor RbsR</fullName>
    </submittedName>
</protein>
<gene>
    <name evidence="5" type="primary">rbsR_5</name>
    <name evidence="5" type="ORF">NCTC11685_04122</name>
</gene>
<accession>A0A7H4PEP4</accession>
<proteinExistence type="predicted"/>
<evidence type="ECO:0000313" key="6">
    <source>
        <dbReference type="Proteomes" id="UP000254863"/>
    </source>
</evidence>
<dbReference type="SUPFAM" id="SSF53822">
    <property type="entry name" value="Periplasmic binding protein-like I"/>
    <property type="match status" value="1"/>
</dbReference>
<organism evidence="5 6">
    <name type="scientific">Klebsiella michiganensis</name>
    <dbReference type="NCBI Taxonomy" id="1134687"/>
    <lineage>
        <taxon>Bacteria</taxon>
        <taxon>Pseudomonadati</taxon>
        <taxon>Pseudomonadota</taxon>
        <taxon>Gammaproteobacteria</taxon>
        <taxon>Enterobacterales</taxon>
        <taxon>Enterobacteriaceae</taxon>
        <taxon>Klebsiella/Raoultella group</taxon>
        <taxon>Klebsiella</taxon>
    </lineage>
</organism>
<comment type="caution">
    <text evidence="5">The sequence shown here is derived from an EMBL/GenBank/DDBJ whole genome shotgun (WGS) entry which is preliminary data.</text>
</comment>